<name>A0A8H4VUE2_9AGAR</name>
<evidence type="ECO:0000256" key="1">
    <source>
        <dbReference type="SAM" id="MobiDB-lite"/>
    </source>
</evidence>
<organism evidence="3 4">
    <name type="scientific">Agrocybe pediades</name>
    <dbReference type="NCBI Taxonomy" id="84607"/>
    <lineage>
        <taxon>Eukaryota</taxon>
        <taxon>Fungi</taxon>
        <taxon>Dikarya</taxon>
        <taxon>Basidiomycota</taxon>
        <taxon>Agaricomycotina</taxon>
        <taxon>Agaricomycetes</taxon>
        <taxon>Agaricomycetidae</taxon>
        <taxon>Agaricales</taxon>
        <taxon>Agaricineae</taxon>
        <taxon>Strophariaceae</taxon>
        <taxon>Agrocybe</taxon>
    </lineage>
</organism>
<evidence type="ECO:0000313" key="4">
    <source>
        <dbReference type="Proteomes" id="UP000521872"/>
    </source>
</evidence>
<dbReference type="Proteomes" id="UP000521872">
    <property type="component" value="Unassembled WGS sequence"/>
</dbReference>
<evidence type="ECO:0000256" key="2">
    <source>
        <dbReference type="SAM" id="SignalP"/>
    </source>
</evidence>
<accession>A0A8H4VUE2</accession>
<feature type="signal peptide" evidence="2">
    <location>
        <begin position="1"/>
        <end position="21"/>
    </location>
</feature>
<dbReference type="InterPro" id="IPR011333">
    <property type="entry name" value="SKP1/BTB/POZ_sf"/>
</dbReference>
<dbReference type="AlphaFoldDB" id="A0A8H4VUE2"/>
<evidence type="ECO:0000313" key="3">
    <source>
        <dbReference type="EMBL" id="KAF4620309.1"/>
    </source>
</evidence>
<feature type="region of interest" description="Disordered" evidence="1">
    <location>
        <begin position="38"/>
        <end position="57"/>
    </location>
</feature>
<keyword evidence="2" id="KW-0732">Signal</keyword>
<comment type="caution">
    <text evidence="3">The sequence shown here is derived from an EMBL/GenBank/DDBJ whole genome shotgun (WGS) entry which is preliminary data.</text>
</comment>
<evidence type="ECO:0008006" key="5">
    <source>
        <dbReference type="Google" id="ProtNLM"/>
    </source>
</evidence>
<protein>
    <recommendedName>
        <fullName evidence="5">BTB domain-containing protein</fullName>
    </recommendedName>
</protein>
<keyword evidence="4" id="KW-1185">Reference proteome</keyword>
<dbReference type="Gene3D" id="3.30.710.10">
    <property type="entry name" value="Potassium Channel Kv1.1, Chain A"/>
    <property type="match status" value="1"/>
</dbReference>
<proteinExistence type="predicted"/>
<feature type="chain" id="PRO_5034849248" description="BTB domain-containing protein" evidence="2">
    <location>
        <begin position="22"/>
        <end position="237"/>
    </location>
</feature>
<dbReference type="EMBL" id="JAACJL010000015">
    <property type="protein sequence ID" value="KAF4620309.1"/>
    <property type="molecule type" value="Genomic_DNA"/>
</dbReference>
<sequence length="237" mass="26561">MNHAKGGFVVLIVSLTQPLACKTSFALSTYTMLVRVASDPRTSEPETERAPPSPSVARSPVVRLDDVFNFQVVVFQVEDVVFEVFKSGFNVPGTTFEEMFALPQPMPTGGDASEVEGNSRDNPIVLPGVKENDFRIFLRVLYPFISRSEVTDYEDWISVLRLATMWGFQTIRTTAIGHLSAFFSTKSAAEKISIGREYRVVDWVKDGYKTLCRQPTQTLEEMSMPNEPYGLDWEAIA</sequence>
<reference evidence="3 4" key="1">
    <citation type="submission" date="2019-12" db="EMBL/GenBank/DDBJ databases">
        <authorList>
            <person name="Floudas D."/>
            <person name="Bentzer J."/>
            <person name="Ahren D."/>
            <person name="Johansson T."/>
            <person name="Persson P."/>
            <person name="Tunlid A."/>
        </authorList>
    </citation>
    <scope>NUCLEOTIDE SEQUENCE [LARGE SCALE GENOMIC DNA]</scope>
    <source>
        <strain evidence="3 4">CBS 102.39</strain>
    </source>
</reference>
<gene>
    <name evidence="3" type="ORF">D9613_001089</name>
</gene>